<accession>A0A835GXM1</accession>
<evidence type="ECO:0000256" key="2">
    <source>
        <dbReference type="ARBA" id="ARBA00022527"/>
    </source>
</evidence>
<dbReference type="Proteomes" id="UP000631114">
    <property type="component" value="Unassembled WGS sequence"/>
</dbReference>
<keyword evidence="11 15" id="KW-1133">Transmembrane helix</keyword>
<evidence type="ECO:0000313" key="19">
    <source>
        <dbReference type="Proteomes" id="UP000631114"/>
    </source>
</evidence>
<keyword evidence="5 15" id="KW-0812">Transmembrane</keyword>
<feature type="transmembrane region" description="Helical" evidence="15">
    <location>
        <begin position="131"/>
        <end position="150"/>
    </location>
</feature>
<dbReference type="OrthoDB" id="687086at2759"/>
<dbReference type="Gene3D" id="3.30.430.20">
    <property type="entry name" value="Gnk2 domain, C-X8-C-X2-C motif"/>
    <property type="match status" value="2"/>
</dbReference>
<keyword evidence="4" id="KW-0808">Transferase</keyword>
<evidence type="ECO:0000256" key="1">
    <source>
        <dbReference type="ARBA" id="ARBA00004167"/>
    </source>
</evidence>
<dbReference type="AlphaFoldDB" id="A0A835GXM1"/>
<gene>
    <name evidence="18" type="ORF">IFM89_015481</name>
</gene>
<evidence type="ECO:0000256" key="11">
    <source>
        <dbReference type="ARBA" id="ARBA00022989"/>
    </source>
</evidence>
<keyword evidence="7" id="KW-0677">Repeat</keyword>
<evidence type="ECO:0000256" key="14">
    <source>
        <dbReference type="PROSITE-ProRule" id="PRU10141"/>
    </source>
</evidence>
<keyword evidence="8 14" id="KW-0547">Nucleotide-binding</keyword>
<dbReference type="InterPro" id="IPR017441">
    <property type="entry name" value="Protein_kinase_ATP_BS"/>
</dbReference>
<evidence type="ECO:0000256" key="10">
    <source>
        <dbReference type="ARBA" id="ARBA00022840"/>
    </source>
</evidence>
<dbReference type="EMBL" id="JADFTS010000009">
    <property type="protein sequence ID" value="KAF9588754.1"/>
    <property type="molecule type" value="Genomic_DNA"/>
</dbReference>
<name>A0A835GXM1_9MAGN</name>
<dbReference type="GO" id="GO:0004674">
    <property type="term" value="F:protein serine/threonine kinase activity"/>
    <property type="evidence" value="ECO:0007669"/>
    <property type="project" value="UniProtKB-KW"/>
</dbReference>
<keyword evidence="10 14" id="KW-0067">ATP-binding</keyword>
<keyword evidence="12 15" id="KW-0472">Membrane</keyword>
<dbReference type="SUPFAM" id="SSF56112">
    <property type="entry name" value="Protein kinase-like (PK-like)"/>
    <property type="match status" value="1"/>
</dbReference>
<dbReference type="PROSITE" id="PS00107">
    <property type="entry name" value="PROTEIN_KINASE_ATP"/>
    <property type="match status" value="1"/>
</dbReference>
<feature type="transmembrane region" description="Helical" evidence="15">
    <location>
        <begin position="188"/>
        <end position="205"/>
    </location>
</feature>
<evidence type="ECO:0000256" key="5">
    <source>
        <dbReference type="ARBA" id="ARBA00022692"/>
    </source>
</evidence>
<sequence length="600" mass="67209">MVSHPLAVLILPTGHMKMIIYKLVFITRPGKDDAWTEIEYSCKDLKLYNGVIYALGCYGKVCVLKGLDGSSLPTIPSHGTVLADGSSNSIDSLTKPSYNHIKLSAHSVIEHSFLRGVPAYAPSTVLWQSNLILGTLSALVMLRYFFIVFLHMTPSNFPSNPDKAVIQLGAYWLDPVGFERRTEMRKMYVPRFMYLIIIFSCFLLFHNHVQAQEPILEICSNTANYTSNSQFQTNLNILLPSLLSDGTRDGFFNTSIGTSPDIVYGLVQCRGDISMEDCRSCLNNSAVEIIRRCPNRKDAALRYDHCILRYSNTRFFSQVDSTRRGLLNRANVSDADANRYNRQLGSLLNSLSTTAASVVTKFGAASTDYADFKKIYGLVMCTRDLPATQCFSCLQSMIGWIPSCCTNREGAQIFSTTCYIRYEIYPFVQISSQSPSPPPPVQGKSVNVVAIVVPVIVAVILAAICVYFIIKRTRKNRRKRKSELIYENDIRSEDSLQFDLNMIRTATNDFSDANKLGEGGFGAVYKGELLDGQEIAVKRLSKNSGQGSLEFKNEVVLLHKLQHRNLVRLLGFCLAGEEKVLIYEYVPNRSLDKYIFGLSH</sequence>
<evidence type="ECO:0000259" key="17">
    <source>
        <dbReference type="PROSITE" id="PS51473"/>
    </source>
</evidence>
<evidence type="ECO:0000256" key="12">
    <source>
        <dbReference type="ARBA" id="ARBA00023136"/>
    </source>
</evidence>
<dbReference type="InterPro" id="IPR011009">
    <property type="entry name" value="Kinase-like_dom_sf"/>
</dbReference>
<evidence type="ECO:0000256" key="8">
    <source>
        <dbReference type="ARBA" id="ARBA00022741"/>
    </source>
</evidence>
<feature type="domain" description="Gnk2-homologous" evidence="17">
    <location>
        <begin position="213"/>
        <end position="315"/>
    </location>
</feature>
<dbReference type="InterPro" id="IPR002902">
    <property type="entry name" value="GNK2"/>
</dbReference>
<keyword evidence="2" id="KW-0723">Serine/threonine-protein kinase</keyword>
<keyword evidence="3" id="KW-0597">Phosphoprotein</keyword>
<feature type="domain" description="Protein kinase" evidence="16">
    <location>
        <begin position="510"/>
        <end position="600"/>
    </location>
</feature>
<keyword evidence="9" id="KW-0418">Kinase</keyword>
<dbReference type="FunFam" id="3.30.430.20:FF:000003">
    <property type="entry name" value="Cysteine-rich RLK (RECEPTOR-like protein kinase) 10"/>
    <property type="match status" value="1"/>
</dbReference>
<dbReference type="InterPro" id="IPR000719">
    <property type="entry name" value="Prot_kinase_dom"/>
</dbReference>
<proteinExistence type="predicted"/>
<evidence type="ECO:0000313" key="18">
    <source>
        <dbReference type="EMBL" id="KAF9588754.1"/>
    </source>
</evidence>
<dbReference type="PANTHER" id="PTHR27002:SF1050">
    <property type="entry name" value="CYSTEINE-RICH RECEPTOR-LIKE PROTEIN KINASE 5"/>
    <property type="match status" value="1"/>
</dbReference>
<comment type="subcellular location">
    <subcellularLocation>
        <location evidence="1">Membrane</location>
        <topology evidence="1">Single-pass membrane protein</topology>
    </subcellularLocation>
</comment>
<evidence type="ECO:0000256" key="9">
    <source>
        <dbReference type="ARBA" id="ARBA00022777"/>
    </source>
</evidence>
<dbReference type="FunFam" id="3.30.200.20:FF:000142">
    <property type="entry name" value="Cysteine-rich receptor-like protein kinase 10"/>
    <property type="match status" value="1"/>
</dbReference>
<evidence type="ECO:0000259" key="16">
    <source>
        <dbReference type="PROSITE" id="PS50011"/>
    </source>
</evidence>
<keyword evidence="19" id="KW-1185">Reference proteome</keyword>
<feature type="domain" description="Gnk2-homologous" evidence="17">
    <location>
        <begin position="320"/>
        <end position="427"/>
    </location>
</feature>
<keyword evidence="13" id="KW-0325">Glycoprotein</keyword>
<feature type="binding site" evidence="14">
    <location>
        <position position="538"/>
    </location>
    <ligand>
        <name>ATP</name>
        <dbReference type="ChEBI" id="CHEBI:30616"/>
    </ligand>
</feature>
<evidence type="ECO:0000256" key="3">
    <source>
        <dbReference type="ARBA" id="ARBA00022553"/>
    </source>
</evidence>
<keyword evidence="6" id="KW-0732">Signal</keyword>
<dbReference type="Pfam" id="PF07714">
    <property type="entry name" value="PK_Tyr_Ser-Thr"/>
    <property type="match status" value="1"/>
</dbReference>
<dbReference type="InterPro" id="IPR038408">
    <property type="entry name" value="GNK2_sf"/>
</dbReference>
<protein>
    <submittedName>
        <fullName evidence="18">Uncharacterized protein</fullName>
    </submittedName>
</protein>
<dbReference type="PANTHER" id="PTHR27002">
    <property type="entry name" value="RECEPTOR-LIKE SERINE/THREONINE-PROTEIN KINASE SD1-8"/>
    <property type="match status" value="1"/>
</dbReference>
<reference evidence="18 19" key="1">
    <citation type="submission" date="2020-10" db="EMBL/GenBank/DDBJ databases">
        <title>The Coptis chinensis genome and diversification of protoberbering-type alkaloids.</title>
        <authorList>
            <person name="Wang B."/>
            <person name="Shu S."/>
            <person name="Song C."/>
            <person name="Liu Y."/>
        </authorList>
    </citation>
    <scope>NUCLEOTIDE SEQUENCE [LARGE SCALE GENOMIC DNA]</scope>
    <source>
        <strain evidence="18">HL-2020</strain>
        <tissue evidence="18">Leaf</tissue>
    </source>
</reference>
<dbReference type="FunFam" id="3.30.430.20:FF:000002">
    <property type="entry name" value="Cysteine-rich receptor-like protein kinase 10"/>
    <property type="match status" value="1"/>
</dbReference>
<dbReference type="Gene3D" id="3.30.200.20">
    <property type="entry name" value="Phosphorylase Kinase, domain 1"/>
    <property type="match status" value="1"/>
</dbReference>
<comment type="caution">
    <text evidence="18">The sequence shown here is derived from an EMBL/GenBank/DDBJ whole genome shotgun (WGS) entry which is preliminary data.</text>
</comment>
<dbReference type="PROSITE" id="PS51473">
    <property type="entry name" value="GNK2"/>
    <property type="match status" value="2"/>
</dbReference>
<evidence type="ECO:0000256" key="13">
    <source>
        <dbReference type="ARBA" id="ARBA00023180"/>
    </source>
</evidence>
<evidence type="ECO:0000256" key="7">
    <source>
        <dbReference type="ARBA" id="ARBA00022737"/>
    </source>
</evidence>
<dbReference type="InterPro" id="IPR001245">
    <property type="entry name" value="Ser-Thr/Tyr_kinase_cat_dom"/>
</dbReference>
<dbReference type="Pfam" id="PF01657">
    <property type="entry name" value="Stress-antifung"/>
    <property type="match status" value="2"/>
</dbReference>
<organism evidence="18 19">
    <name type="scientific">Coptis chinensis</name>
    <dbReference type="NCBI Taxonomy" id="261450"/>
    <lineage>
        <taxon>Eukaryota</taxon>
        <taxon>Viridiplantae</taxon>
        <taxon>Streptophyta</taxon>
        <taxon>Embryophyta</taxon>
        <taxon>Tracheophyta</taxon>
        <taxon>Spermatophyta</taxon>
        <taxon>Magnoliopsida</taxon>
        <taxon>Ranunculales</taxon>
        <taxon>Ranunculaceae</taxon>
        <taxon>Coptidoideae</taxon>
        <taxon>Coptis</taxon>
    </lineage>
</organism>
<dbReference type="PROSITE" id="PS50011">
    <property type="entry name" value="PROTEIN_KINASE_DOM"/>
    <property type="match status" value="1"/>
</dbReference>
<dbReference type="GO" id="GO:0005886">
    <property type="term" value="C:plasma membrane"/>
    <property type="evidence" value="ECO:0007669"/>
    <property type="project" value="TreeGrafter"/>
</dbReference>
<evidence type="ECO:0000256" key="6">
    <source>
        <dbReference type="ARBA" id="ARBA00022729"/>
    </source>
</evidence>
<evidence type="ECO:0000256" key="4">
    <source>
        <dbReference type="ARBA" id="ARBA00022679"/>
    </source>
</evidence>
<dbReference type="GO" id="GO:0005524">
    <property type="term" value="F:ATP binding"/>
    <property type="evidence" value="ECO:0007669"/>
    <property type="project" value="UniProtKB-UniRule"/>
</dbReference>
<feature type="transmembrane region" description="Helical" evidence="15">
    <location>
        <begin position="448"/>
        <end position="470"/>
    </location>
</feature>
<dbReference type="CDD" id="cd23509">
    <property type="entry name" value="Gnk2-like"/>
    <property type="match status" value="2"/>
</dbReference>
<evidence type="ECO:0000256" key="15">
    <source>
        <dbReference type="SAM" id="Phobius"/>
    </source>
</evidence>